<keyword evidence="3" id="KW-0677">Repeat</keyword>
<dbReference type="InterPro" id="IPR013087">
    <property type="entry name" value="Znf_C2H2_type"/>
</dbReference>
<accession>A0ABM1F892</accession>
<evidence type="ECO:0000313" key="10">
    <source>
        <dbReference type="Proteomes" id="UP000695022"/>
    </source>
</evidence>
<evidence type="ECO:0000256" key="6">
    <source>
        <dbReference type="ARBA" id="ARBA00023242"/>
    </source>
</evidence>
<keyword evidence="10" id="KW-1185">Reference proteome</keyword>
<dbReference type="Proteomes" id="UP000695022">
    <property type="component" value="Unplaced"/>
</dbReference>
<feature type="domain" description="C2H2-type" evidence="9">
    <location>
        <begin position="95"/>
        <end position="123"/>
    </location>
</feature>
<comment type="subcellular location">
    <subcellularLocation>
        <location evidence="1">Nucleus</location>
    </subcellularLocation>
</comment>
<dbReference type="Pfam" id="PF00096">
    <property type="entry name" value="zf-C2H2"/>
    <property type="match status" value="3"/>
</dbReference>
<evidence type="ECO:0000256" key="1">
    <source>
        <dbReference type="ARBA" id="ARBA00004123"/>
    </source>
</evidence>
<gene>
    <name evidence="11" type="primary">LOC106820675</name>
</gene>
<reference evidence="11" key="1">
    <citation type="submission" date="2025-08" db="UniProtKB">
        <authorList>
            <consortium name="RefSeq"/>
        </authorList>
    </citation>
    <scope>IDENTIFICATION</scope>
</reference>
<evidence type="ECO:0000256" key="4">
    <source>
        <dbReference type="ARBA" id="ARBA00022771"/>
    </source>
</evidence>
<dbReference type="PANTHER" id="PTHR10032:SF271">
    <property type="entry name" value="RH12261P-RELATED"/>
    <property type="match status" value="1"/>
</dbReference>
<feature type="domain" description="C2H2-type" evidence="9">
    <location>
        <begin position="28"/>
        <end position="55"/>
    </location>
</feature>
<feature type="domain" description="C2H2-type" evidence="9">
    <location>
        <begin position="56"/>
        <end position="84"/>
    </location>
</feature>
<dbReference type="SMART" id="SM00355">
    <property type="entry name" value="ZnF_C2H2"/>
    <property type="match status" value="4"/>
</dbReference>
<keyword evidence="6" id="KW-0539">Nucleus</keyword>
<dbReference type="InterPro" id="IPR036236">
    <property type="entry name" value="Znf_C2H2_sf"/>
</dbReference>
<dbReference type="GeneID" id="106820675"/>
<evidence type="ECO:0000256" key="8">
    <source>
        <dbReference type="SAM" id="MobiDB-lite"/>
    </source>
</evidence>
<name>A0ABM1F892_PRICU</name>
<feature type="domain" description="C2H2-type" evidence="9">
    <location>
        <begin position="1"/>
        <end position="27"/>
    </location>
</feature>
<dbReference type="PANTHER" id="PTHR10032">
    <property type="entry name" value="ZINC FINGER PROTEIN WITH KRAB AND SCAN DOMAINS"/>
    <property type="match status" value="1"/>
</dbReference>
<keyword evidence="5" id="KW-0862">Zinc</keyword>
<feature type="compositionally biased region" description="Basic and acidic residues" evidence="8">
    <location>
        <begin position="128"/>
        <end position="143"/>
    </location>
</feature>
<dbReference type="RefSeq" id="XP_014680663.1">
    <property type="nucleotide sequence ID" value="XM_014825177.1"/>
</dbReference>
<protein>
    <submittedName>
        <fullName evidence="11">Transcription factor Ovo-like 1</fullName>
    </submittedName>
</protein>
<keyword evidence="2" id="KW-0479">Metal-binding</keyword>
<evidence type="ECO:0000313" key="11">
    <source>
        <dbReference type="RefSeq" id="XP_014680663.1"/>
    </source>
</evidence>
<dbReference type="Gene3D" id="3.30.160.60">
    <property type="entry name" value="Classic Zinc Finger"/>
    <property type="match status" value="3"/>
</dbReference>
<evidence type="ECO:0000256" key="2">
    <source>
        <dbReference type="ARBA" id="ARBA00022723"/>
    </source>
</evidence>
<keyword evidence="4 7" id="KW-0863">Zinc-finger</keyword>
<dbReference type="InterPro" id="IPR027756">
    <property type="entry name" value="Ovo-like"/>
</dbReference>
<proteinExistence type="predicted"/>
<evidence type="ECO:0000256" key="5">
    <source>
        <dbReference type="ARBA" id="ARBA00022833"/>
    </source>
</evidence>
<dbReference type="SUPFAM" id="SSF57667">
    <property type="entry name" value="beta-beta-alpha zinc fingers"/>
    <property type="match status" value="2"/>
</dbReference>
<evidence type="ECO:0000256" key="7">
    <source>
        <dbReference type="PROSITE-ProRule" id="PRU00042"/>
    </source>
</evidence>
<evidence type="ECO:0000256" key="3">
    <source>
        <dbReference type="ARBA" id="ARBA00022737"/>
    </source>
</evidence>
<dbReference type="PROSITE" id="PS50157">
    <property type="entry name" value="ZINC_FINGER_C2H2_2"/>
    <property type="match status" value="4"/>
</dbReference>
<dbReference type="PROSITE" id="PS00028">
    <property type="entry name" value="ZINC_FINGER_C2H2_1"/>
    <property type="match status" value="3"/>
</dbReference>
<sequence>MCLSCSKEFRNYRTLKRHLRTHTDAKRHVCAYCGKGFHDAYDLKRHRRIHTGVRPYKCHGCAAAFTQRVSLEAHETKLHGARSALAYKQRRAKVYVCEECGHATEHADTHCAHVRAAHPHRRALLNVHDKRAFPRGGDDDRRRGSARTDGGGESARTPGVGCEARARIWPIVGRVELGTDAAYRAELGTDAAYGDDQVTGDMPMDLSVHRWRWPVHTYTHDTATSANGHHFEGSSSLA</sequence>
<organism evidence="10 11">
    <name type="scientific">Priapulus caudatus</name>
    <name type="common">Priapulid worm</name>
    <dbReference type="NCBI Taxonomy" id="37621"/>
    <lineage>
        <taxon>Eukaryota</taxon>
        <taxon>Metazoa</taxon>
        <taxon>Ecdysozoa</taxon>
        <taxon>Scalidophora</taxon>
        <taxon>Priapulida</taxon>
        <taxon>Priapulimorpha</taxon>
        <taxon>Priapulimorphida</taxon>
        <taxon>Priapulidae</taxon>
        <taxon>Priapulus</taxon>
    </lineage>
</organism>
<feature type="region of interest" description="Disordered" evidence="8">
    <location>
        <begin position="128"/>
        <end position="159"/>
    </location>
</feature>
<evidence type="ECO:0000259" key="9">
    <source>
        <dbReference type="PROSITE" id="PS50157"/>
    </source>
</evidence>